<reference evidence="1" key="1">
    <citation type="submission" date="2021-02" db="EMBL/GenBank/DDBJ databases">
        <authorList>
            <person name="Nowell W R."/>
        </authorList>
    </citation>
    <scope>NUCLEOTIDE SEQUENCE</scope>
</reference>
<comment type="caution">
    <text evidence="1">The sequence shown here is derived from an EMBL/GenBank/DDBJ whole genome shotgun (WGS) entry which is preliminary data.</text>
</comment>
<dbReference type="Proteomes" id="UP000663881">
    <property type="component" value="Unassembled WGS sequence"/>
</dbReference>
<evidence type="ECO:0000313" key="1">
    <source>
        <dbReference type="EMBL" id="CAF4034992.1"/>
    </source>
</evidence>
<dbReference type="AlphaFoldDB" id="A0A819R6Y9"/>
<feature type="non-terminal residue" evidence="1">
    <location>
        <position position="1"/>
    </location>
</feature>
<protein>
    <submittedName>
        <fullName evidence="1">Uncharacterized protein</fullName>
    </submittedName>
</protein>
<accession>A0A819R6Y9</accession>
<name>A0A819R6Y9_9BILA</name>
<dbReference type="EMBL" id="CAJOAY010003685">
    <property type="protein sequence ID" value="CAF4034992.1"/>
    <property type="molecule type" value="Genomic_DNA"/>
</dbReference>
<evidence type="ECO:0000313" key="2">
    <source>
        <dbReference type="Proteomes" id="UP000663881"/>
    </source>
</evidence>
<sequence>DELIIVYGSILIQQIFEQSSFTLQWTRNFPQFMLNAVKTNRDQNLTKILIEMTFLTRSPLVT</sequence>
<organism evidence="1 2">
    <name type="scientific">Adineta steineri</name>
    <dbReference type="NCBI Taxonomy" id="433720"/>
    <lineage>
        <taxon>Eukaryota</taxon>
        <taxon>Metazoa</taxon>
        <taxon>Spiralia</taxon>
        <taxon>Gnathifera</taxon>
        <taxon>Rotifera</taxon>
        <taxon>Eurotatoria</taxon>
        <taxon>Bdelloidea</taxon>
        <taxon>Adinetida</taxon>
        <taxon>Adinetidae</taxon>
        <taxon>Adineta</taxon>
    </lineage>
</organism>
<gene>
    <name evidence="1" type="ORF">OKA104_LOCUS31799</name>
</gene>
<proteinExistence type="predicted"/>